<accession>A0A7J8BFA3</accession>
<feature type="region of interest" description="Disordered" evidence="1">
    <location>
        <begin position="24"/>
        <end position="86"/>
    </location>
</feature>
<keyword evidence="3" id="KW-1185">Reference proteome</keyword>
<evidence type="ECO:0000313" key="3">
    <source>
        <dbReference type="Proteomes" id="UP000593571"/>
    </source>
</evidence>
<gene>
    <name evidence="2" type="ORF">HJG63_009789</name>
</gene>
<dbReference type="EMBL" id="JACASE010000017">
    <property type="protein sequence ID" value="KAF6397126.1"/>
    <property type="molecule type" value="Genomic_DNA"/>
</dbReference>
<dbReference type="Proteomes" id="UP000593571">
    <property type="component" value="Unassembled WGS sequence"/>
</dbReference>
<name>A0A7J8BFA3_ROUAE</name>
<proteinExistence type="predicted"/>
<sequence length="128" mass="13690">MGCSPFGAAALRPGLEATWAVGGSLSSQMPTSKPRPLRLWLSRSGPHVGTGQNLETRRECLEEGVGQLPQQPPPGSEGARRNGTSCRPHLNWQAFRSVPISVLRAWGWGAALLRSPSLLKGPCVQRAV</sequence>
<reference evidence="2 3" key="1">
    <citation type="journal article" date="2020" name="Nature">
        <title>Six reference-quality genomes reveal evolution of bat adaptations.</title>
        <authorList>
            <person name="Jebb D."/>
            <person name="Huang Z."/>
            <person name="Pippel M."/>
            <person name="Hughes G.M."/>
            <person name="Lavrichenko K."/>
            <person name="Devanna P."/>
            <person name="Winkler S."/>
            <person name="Jermiin L.S."/>
            <person name="Skirmuntt E.C."/>
            <person name="Katzourakis A."/>
            <person name="Burkitt-Gray L."/>
            <person name="Ray D.A."/>
            <person name="Sullivan K.A.M."/>
            <person name="Roscito J.G."/>
            <person name="Kirilenko B.M."/>
            <person name="Davalos L.M."/>
            <person name="Corthals A.P."/>
            <person name="Power M.L."/>
            <person name="Jones G."/>
            <person name="Ransome R.D."/>
            <person name="Dechmann D.K.N."/>
            <person name="Locatelli A.G."/>
            <person name="Puechmaille S.J."/>
            <person name="Fedrigo O."/>
            <person name="Jarvis E.D."/>
            <person name="Hiller M."/>
            <person name="Vernes S.C."/>
            <person name="Myers E.W."/>
            <person name="Teeling E.C."/>
        </authorList>
    </citation>
    <scope>NUCLEOTIDE SEQUENCE [LARGE SCALE GENOMIC DNA]</scope>
    <source>
        <strain evidence="2">MRouAeg1</strain>
        <tissue evidence="2">Muscle</tissue>
    </source>
</reference>
<organism evidence="2 3">
    <name type="scientific">Rousettus aegyptiacus</name>
    <name type="common">Egyptian fruit bat</name>
    <name type="synonym">Pteropus aegyptiacus</name>
    <dbReference type="NCBI Taxonomy" id="9407"/>
    <lineage>
        <taxon>Eukaryota</taxon>
        <taxon>Metazoa</taxon>
        <taxon>Chordata</taxon>
        <taxon>Craniata</taxon>
        <taxon>Vertebrata</taxon>
        <taxon>Euteleostomi</taxon>
        <taxon>Mammalia</taxon>
        <taxon>Eutheria</taxon>
        <taxon>Laurasiatheria</taxon>
        <taxon>Chiroptera</taxon>
        <taxon>Yinpterochiroptera</taxon>
        <taxon>Pteropodoidea</taxon>
        <taxon>Pteropodidae</taxon>
        <taxon>Rousettinae</taxon>
        <taxon>Rousettus</taxon>
    </lineage>
</organism>
<protein>
    <submittedName>
        <fullName evidence="2">Uncharacterized protein</fullName>
    </submittedName>
</protein>
<evidence type="ECO:0000313" key="2">
    <source>
        <dbReference type="EMBL" id="KAF6397126.1"/>
    </source>
</evidence>
<comment type="caution">
    <text evidence="2">The sequence shown here is derived from an EMBL/GenBank/DDBJ whole genome shotgun (WGS) entry which is preliminary data.</text>
</comment>
<dbReference type="AlphaFoldDB" id="A0A7J8BFA3"/>
<evidence type="ECO:0000256" key="1">
    <source>
        <dbReference type="SAM" id="MobiDB-lite"/>
    </source>
</evidence>